<dbReference type="HOGENOM" id="CLU_210376_0_0_10"/>
<dbReference type="AlphaFoldDB" id="F0FAZ4"/>
<dbReference type="EMBL" id="AEWX01000047">
    <property type="protein sequence ID" value="EGC18757.1"/>
    <property type="molecule type" value="Genomic_DNA"/>
</dbReference>
<protein>
    <submittedName>
        <fullName evidence="1">Uncharacterized protein</fullName>
    </submittedName>
</protein>
<proteinExistence type="predicted"/>
<accession>F0FAZ4</accession>
<dbReference type="Proteomes" id="UP000005697">
    <property type="component" value="Unassembled WGS sequence"/>
</dbReference>
<reference evidence="1 2" key="1">
    <citation type="submission" date="2011-01" db="EMBL/GenBank/DDBJ databases">
        <authorList>
            <person name="Muzny D."/>
            <person name="Qin X."/>
            <person name="Deng J."/>
            <person name="Jiang H."/>
            <person name="Liu Y."/>
            <person name="Qu J."/>
            <person name="Song X.-Z."/>
            <person name="Zhang L."/>
            <person name="Thornton R."/>
            <person name="Coyle M."/>
            <person name="Francisco L."/>
            <person name="Jackson L."/>
            <person name="Javaid M."/>
            <person name="Korchina V."/>
            <person name="Kovar C."/>
            <person name="Mata R."/>
            <person name="Mathew T."/>
            <person name="Ngo R."/>
            <person name="Nguyen L."/>
            <person name="Nguyen N."/>
            <person name="Okwuonu G."/>
            <person name="Ongeri F."/>
            <person name="Pham C."/>
            <person name="Simmons D."/>
            <person name="Wilczek-Boney K."/>
            <person name="Hale W."/>
            <person name="Jakkamsetti A."/>
            <person name="Pham P."/>
            <person name="Ruth R."/>
            <person name="San Lucas F."/>
            <person name="Warren J."/>
            <person name="Zhang J."/>
            <person name="Zhao Z."/>
            <person name="Zhou C."/>
            <person name="Zhu D."/>
            <person name="Lee S."/>
            <person name="Bess C."/>
            <person name="Blankenburg K."/>
            <person name="Forbes L."/>
            <person name="Fu Q."/>
            <person name="Gubbala S."/>
            <person name="Hirani K."/>
            <person name="Jayaseelan J.C."/>
            <person name="Lara F."/>
            <person name="Munidasa M."/>
            <person name="Palculict T."/>
            <person name="Patil S."/>
            <person name="Pu L.-L."/>
            <person name="Saada N."/>
            <person name="Tang L."/>
            <person name="Weissenberger G."/>
            <person name="Zhu Y."/>
            <person name="Hemphill L."/>
            <person name="Shang Y."/>
            <person name="Youmans B."/>
            <person name="Ayvaz T."/>
            <person name="Ross M."/>
            <person name="Santibanez J."/>
            <person name="Aqrawi P."/>
            <person name="Gross S."/>
            <person name="Joshi V."/>
            <person name="Fowler G."/>
            <person name="Nazareth L."/>
            <person name="Reid J."/>
            <person name="Worley K."/>
            <person name="Petrosino J."/>
            <person name="Highlander S."/>
            <person name="Gibbs R."/>
        </authorList>
    </citation>
    <scope>NUCLEOTIDE SEQUENCE [LARGE SCALE GENOMIC DNA]</scope>
    <source>
        <strain evidence="1 2">DSM 16608</strain>
    </source>
</reference>
<organism evidence="1 2">
    <name type="scientific">Prevotella multiformis DSM 16608</name>
    <dbReference type="NCBI Taxonomy" id="888743"/>
    <lineage>
        <taxon>Bacteria</taxon>
        <taxon>Pseudomonadati</taxon>
        <taxon>Bacteroidota</taxon>
        <taxon>Bacteroidia</taxon>
        <taxon>Bacteroidales</taxon>
        <taxon>Prevotellaceae</taxon>
        <taxon>Prevotella</taxon>
    </lineage>
</organism>
<name>F0FAZ4_9BACT</name>
<evidence type="ECO:0000313" key="1">
    <source>
        <dbReference type="EMBL" id="EGC18757.1"/>
    </source>
</evidence>
<sequence length="44" mass="5193">MNYKIKCRKDKLIRCLSISMPFRLPQTTHSHIIGVCKHFYAVQS</sequence>
<evidence type="ECO:0000313" key="2">
    <source>
        <dbReference type="Proteomes" id="UP000005697"/>
    </source>
</evidence>
<comment type="caution">
    <text evidence="1">The sequence shown here is derived from an EMBL/GenBank/DDBJ whole genome shotgun (WGS) entry which is preliminary data.</text>
</comment>
<keyword evidence="2" id="KW-1185">Reference proteome</keyword>
<gene>
    <name evidence="1" type="ORF">HMPREF9141_2761</name>
</gene>